<sequence length="155" mass="17087">MRVQSSRIKRPRATENEETLEENLVNVMAAFIGKWELESQENFAEFMRLSGVPEDAIQNGEKLVSHTEITKSGDAFTISNINPKKTLVNTITPGKESDFETLSGKKGKVLVTLQGDTKMVAQLPNLTHTLEIVGGKLVETLDAGSVVFKRVSKKV</sequence>
<dbReference type="PRINTS" id="PR00178">
    <property type="entry name" value="FATTYACIDBP"/>
</dbReference>
<evidence type="ECO:0000256" key="1">
    <source>
        <dbReference type="ARBA" id="ARBA00008390"/>
    </source>
</evidence>
<dbReference type="PANTHER" id="PTHR11955">
    <property type="entry name" value="FATTY ACID BINDING PROTEIN"/>
    <property type="match status" value="1"/>
</dbReference>
<evidence type="ECO:0000313" key="3">
    <source>
        <dbReference type="RefSeq" id="XP_032825798.1"/>
    </source>
</evidence>
<protein>
    <submittedName>
        <fullName evidence="3">Fatty acid-binding protein 1, liver-like isoform X1</fullName>
    </submittedName>
</protein>
<dbReference type="Proteomes" id="UP001318040">
    <property type="component" value="Chromosome 43"/>
</dbReference>
<dbReference type="InterPro" id="IPR031259">
    <property type="entry name" value="ILBP"/>
</dbReference>
<organism evidence="2 3">
    <name type="scientific">Petromyzon marinus</name>
    <name type="common">Sea lamprey</name>
    <dbReference type="NCBI Taxonomy" id="7757"/>
    <lineage>
        <taxon>Eukaryota</taxon>
        <taxon>Metazoa</taxon>
        <taxon>Chordata</taxon>
        <taxon>Craniata</taxon>
        <taxon>Vertebrata</taxon>
        <taxon>Cyclostomata</taxon>
        <taxon>Hyperoartia</taxon>
        <taxon>Petromyzontiformes</taxon>
        <taxon>Petromyzontidae</taxon>
        <taxon>Petromyzon</taxon>
    </lineage>
</organism>
<dbReference type="SUPFAM" id="SSF50814">
    <property type="entry name" value="Lipocalins"/>
    <property type="match status" value="1"/>
</dbReference>
<name>A0AAJ7TZZ2_PETMA</name>
<dbReference type="RefSeq" id="XP_032825798.1">
    <property type="nucleotide sequence ID" value="XM_032969907.1"/>
</dbReference>
<dbReference type="Pfam" id="PF14651">
    <property type="entry name" value="Lipocalin_7"/>
    <property type="match status" value="1"/>
</dbReference>
<dbReference type="Gene3D" id="2.40.128.20">
    <property type="match status" value="1"/>
</dbReference>
<comment type="similarity">
    <text evidence="1">Belongs to the calycin superfamily. Fatty-acid binding protein (FABP) family.</text>
</comment>
<dbReference type="KEGG" id="pmrn:116951374"/>
<gene>
    <name evidence="3" type="primary">LOC116951374</name>
</gene>
<reference evidence="3" key="1">
    <citation type="submission" date="2025-08" db="UniProtKB">
        <authorList>
            <consortium name="RefSeq"/>
        </authorList>
    </citation>
    <scope>IDENTIFICATION</scope>
    <source>
        <tissue evidence="3">Sperm</tissue>
    </source>
</reference>
<dbReference type="InterPro" id="IPR000463">
    <property type="entry name" value="Fatty_acid-bd"/>
</dbReference>
<dbReference type="GO" id="GO:0008289">
    <property type="term" value="F:lipid binding"/>
    <property type="evidence" value="ECO:0007669"/>
    <property type="project" value="InterPro"/>
</dbReference>
<keyword evidence="2" id="KW-1185">Reference proteome</keyword>
<proteinExistence type="inferred from homology"/>
<evidence type="ECO:0000313" key="2">
    <source>
        <dbReference type="Proteomes" id="UP001318040"/>
    </source>
</evidence>
<dbReference type="AlphaFoldDB" id="A0AAJ7TZZ2"/>
<dbReference type="InterPro" id="IPR012674">
    <property type="entry name" value="Calycin"/>
</dbReference>
<accession>A0AAJ7TZZ2</accession>